<keyword evidence="8" id="KW-0112">Calmodulin-binding</keyword>
<evidence type="ECO:0000256" key="6">
    <source>
        <dbReference type="ARBA" id="ARBA00023136"/>
    </source>
</evidence>
<evidence type="ECO:0000256" key="8">
    <source>
        <dbReference type="RuleBase" id="RU280816"/>
    </source>
</evidence>
<dbReference type="GO" id="GO:0016020">
    <property type="term" value="C:membrane"/>
    <property type="evidence" value="ECO:0007669"/>
    <property type="project" value="UniProtKB-SubCell"/>
</dbReference>
<dbReference type="Pfam" id="PF03094">
    <property type="entry name" value="Mlo"/>
    <property type="match status" value="3"/>
</dbReference>
<evidence type="ECO:0000313" key="11">
    <source>
        <dbReference type="Proteomes" id="UP000515124"/>
    </source>
</evidence>
<keyword evidence="4 8" id="KW-0611">Plant defense</keyword>
<evidence type="ECO:0000256" key="7">
    <source>
        <dbReference type="ARBA" id="ARBA00023265"/>
    </source>
</evidence>
<dbReference type="RefSeq" id="XP_021833987.1">
    <property type="nucleotide sequence ID" value="XM_021978295.1"/>
</dbReference>
<dbReference type="PANTHER" id="PTHR31942:SF74">
    <property type="entry name" value="MLO-LIKE PROTEIN 15"/>
    <property type="match status" value="1"/>
</dbReference>
<protein>
    <recommendedName>
        <fullName evidence="8">MLO-like protein</fullName>
    </recommendedName>
</protein>
<accession>A0A6P5U3T5</accession>
<comment type="domain">
    <text evidence="8">The C-terminus contains a calmodulin-binding domain, which binds calmodulin in a calcium-dependent fashion.</text>
</comment>
<evidence type="ECO:0000256" key="1">
    <source>
        <dbReference type="ARBA" id="ARBA00004141"/>
    </source>
</evidence>
<feature type="transmembrane region" description="Helical" evidence="9">
    <location>
        <begin position="461"/>
        <end position="484"/>
    </location>
</feature>
<sequence length="619" mass="72452">MLAAVHATFCVLTILFAKAKMSQWKRWEDSIKSDYHPEEVLERKFITIHDLVFIRSRVLGFGRNSDFIVCIFQTILWVCEPSRLFDNATWLCSGWHSYFWIAFIPLILLLAIGTKLEHVITQLANEVAKKHIAIEGDLVVQPSDDQFWFHRPRLILFLIRIILFQNSFRLAYFFWLWYLKKKTHEHVFEALHKIKQELILGIIALLLSVFQDRLGKICITEKQASHWLPCKKRGPLSKGDCSEGKVPLLTATAWQHLQMFIFVLATVHATFSILTILFARARIREWKHWEDSVAENVYYSEEVRRRQSTHAHLFIRGRGGNNPAFLSWLLAFFKQFFRSVTKADYMMVRLGFIDAHFSRNSKFNFYNYMIRVLEADFKRVVGISWYLWFYVVISLLLNVWGWHAYFWISFIPLILFLAVGTKLEHVIMQLGHEVAERCNIIEWDLVVQPSDDHFWFQRPDLLLFLIHIILFQNSFQLAFFFWTLFQYKFHSCMMGKVDYIIPRLVIGAFIQFLCSYSTLPLYAIVTQMGAHAKPAIFDEKIGPALAKWVRVAAKRRALREAASGSSQVDPNQASVAVQFAEVRNNESAGEIVPELPPRDEYESFHFEVPFETSPSRSNP</sequence>
<evidence type="ECO:0000256" key="10">
    <source>
        <dbReference type="SAM" id="SignalP"/>
    </source>
</evidence>
<feature type="chain" id="PRO_5027753890" description="MLO-like protein" evidence="10">
    <location>
        <begin position="20"/>
        <end position="619"/>
    </location>
</feature>
<feature type="transmembrane region" description="Helical" evidence="9">
    <location>
        <begin position="504"/>
        <end position="525"/>
    </location>
</feature>
<reference evidence="12" key="1">
    <citation type="submission" date="2025-08" db="UniProtKB">
        <authorList>
            <consortium name="RefSeq"/>
        </authorList>
    </citation>
    <scope>IDENTIFICATION</scope>
</reference>
<evidence type="ECO:0000256" key="3">
    <source>
        <dbReference type="ARBA" id="ARBA00022692"/>
    </source>
</evidence>
<dbReference type="KEGG" id="pavi:110773774"/>
<dbReference type="GeneID" id="110773774"/>
<feature type="transmembrane region" description="Helical" evidence="9">
    <location>
        <begin position="404"/>
        <end position="423"/>
    </location>
</feature>
<feature type="signal peptide" evidence="10">
    <location>
        <begin position="1"/>
        <end position="19"/>
    </location>
</feature>
<dbReference type="GO" id="GO:0005516">
    <property type="term" value="F:calmodulin binding"/>
    <property type="evidence" value="ECO:0007669"/>
    <property type="project" value="UniProtKB-KW"/>
</dbReference>
<feature type="transmembrane region" description="Helical" evidence="9">
    <location>
        <begin position="95"/>
        <end position="113"/>
    </location>
</feature>
<organism evidence="11 12">
    <name type="scientific">Prunus avium</name>
    <name type="common">Cherry</name>
    <name type="synonym">Cerasus avium</name>
    <dbReference type="NCBI Taxonomy" id="42229"/>
    <lineage>
        <taxon>Eukaryota</taxon>
        <taxon>Viridiplantae</taxon>
        <taxon>Streptophyta</taxon>
        <taxon>Embryophyta</taxon>
        <taxon>Tracheophyta</taxon>
        <taxon>Spermatophyta</taxon>
        <taxon>Magnoliopsida</taxon>
        <taxon>eudicotyledons</taxon>
        <taxon>Gunneridae</taxon>
        <taxon>Pentapetalae</taxon>
        <taxon>rosids</taxon>
        <taxon>fabids</taxon>
        <taxon>Rosales</taxon>
        <taxon>Rosaceae</taxon>
        <taxon>Amygdaloideae</taxon>
        <taxon>Amygdaleae</taxon>
        <taxon>Prunus</taxon>
    </lineage>
</organism>
<evidence type="ECO:0000256" key="4">
    <source>
        <dbReference type="ARBA" id="ARBA00022821"/>
    </source>
</evidence>
<evidence type="ECO:0000256" key="5">
    <source>
        <dbReference type="ARBA" id="ARBA00022989"/>
    </source>
</evidence>
<name>A0A6P5U3T5_PRUAV</name>
<dbReference type="AlphaFoldDB" id="A0A6P5U3T5"/>
<dbReference type="Proteomes" id="UP000515124">
    <property type="component" value="Unplaced"/>
</dbReference>
<keyword evidence="11" id="KW-1185">Reference proteome</keyword>
<dbReference type="GO" id="GO:0006952">
    <property type="term" value="P:defense response"/>
    <property type="evidence" value="ECO:0007669"/>
    <property type="project" value="UniProtKB-KW"/>
</dbReference>
<evidence type="ECO:0000256" key="9">
    <source>
        <dbReference type="SAM" id="Phobius"/>
    </source>
</evidence>
<dbReference type="PANTHER" id="PTHR31942">
    <property type="entry name" value="MLO-LIKE PROTEIN 1"/>
    <property type="match status" value="1"/>
</dbReference>
<dbReference type="InterPro" id="IPR004326">
    <property type="entry name" value="Mlo"/>
</dbReference>
<comment type="similarity">
    <text evidence="2 8">Belongs to the MLO family.</text>
</comment>
<comment type="subcellular location">
    <subcellularLocation>
        <location evidence="1 8">Membrane</location>
        <topology evidence="1 8">Multi-pass membrane protein</topology>
    </subcellularLocation>
</comment>
<keyword evidence="5 8" id="KW-1133">Transmembrane helix</keyword>
<proteinExistence type="inferred from homology"/>
<keyword evidence="10" id="KW-0732">Signal</keyword>
<feature type="transmembrane region" description="Helical" evidence="9">
    <location>
        <begin position="380"/>
        <end position="398"/>
    </location>
</feature>
<gene>
    <name evidence="12" type="primary">LOC110773774</name>
    <name evidence="8" type="synonym">MLO</name>
</gene>
<keyword evidence="7 8" id="KW-0568">Pathogenesis-related protein</keyword>
<feature type="transmembrane region" description="Helical" evidence="9">
    <location>
        <begin position="257"/>
        <end position="279"/>
    </location>
</feature>
<feature type="transmembrane region" description="Helical" evidence="9">
    <location>
        <begin position="154"/>
        <end position="178"/>
    </location>
</feature>
<evidence type="ECO:0000313" key="12">
    <source>
        <dbReference type="RefSeq" id="XP_021833987.1"/>
    </source>
</evidence>
<keyword evidence="3 8" id="KW-0812">Transmembrane</keyword>
<comment type="function">
    <text evidence="8">May be involved in modulation of pathogen defense and leaf cell death.</text>
</comment>
<keyword evidence="6 8" id="KW-0472">Membrane</keyword>
<evidence type="ECO:0000256" key="2">
    <source>
        <dbReference type="ARBA" id="ARBA00006574"/>
    </source>
</evidence>